<protein>
    <recommendedName>
        <fullName evidence="4">Inhibin alpha chain</fullName>
    </recommendedName>
</protein>
<name>A0A7N4PLN6_SARHA</name>
<dbReference type="InterPro" id="IPR017948">
    <property type="entry name" value="TGFb_CS"/>
</dbReference>
<dbReference type="GO" id="GO:0051726">
    <property type="term" value="P:regulation of cell cycle"/>
    <property type="evidence" value="ECO:0007669"/>
    <property type="project" value="Ensembl"/>
</dbReference>
<keyword evidence="9 14" id="KW-0339">Growth factor</keyword>
<evidence type="ECO:0000313" key="17">
    <source>
        <dbReference type="Ensembl" id="ENSSHAP00000040357.1"/>
    </source>
</evidence>
<evidence type="ECO:0000256" key="4">
    <source>
        <dbReference type="ARBA" id="ARBA00019280"/>
    </source>
</evidence>
<dbReference type="PIRSF" id="PIRSF037328">
    <property type="entry name" value="Inhibin_alpha_subunit"/>
    <property type="match status" value="1"/>
</dbReference>
<comment type="subcellular location">
    <subcellularLocation>
        <location evidence="2">Secreted</location>
    </subcellularLocation>
</comment>
<comment type="function">
    <text evidence="1">Inhibins and activins inhibit and activate, respectively, the secretion of follitropin by the pituitary gland. Inhibins/activins are involved in regulating a number of diverse functions such as hypothalamic and pituitary hormone secretion, gonadal hormone secretion, germ cell development and maturation, erythroid differentiation, insulin secretion, nerve cell survival, embryonic axial development or bone growth, depending on their subunit composition. Inhibins appear to oppose the functions of activins.</text>
</comment>
<organism evidence="17 18">
    <name type="scientific">Sarcophilus harrisii</name>
    <name type="common">Tasmanian devil</name>
    <name type="synonym">Sarcophilus laniarius</name>
    <dbReference type="NCBI Taxonomy" id="9305"/>
    <lineage>
        <taxon>Eukaryota</taxon>
        <taxon>Metazoa</taxon>
        <taxon>Chordata</taxon>
        <taxon>Craniata</taxon>
        <taxon>Vertebrata</taxon>
        <taxon>Euteleostomi</taxon>
        <taxon>Mammalia</taxon>
        <taxon>Metatheria</taxon>
        <taxon>Dasyuromorphia</taxon>
        <taxon>Dasyuridae</taxon>
        <taxon>Sarcophilus</taxon>
    </lineage>
</organism>
<dbReference type="InterPro" id="IPR001839">
    <property type="entry name" value="TGF-b_C"/>
</dbReference>
<evidence type="ECO:0000313" key="18">
    <source>
        <dbReference type="Proteomes" id="UP000007648"/>
    </source>
</evidence>
<dbReference type="GO" id="GO:0042541">
    <property type="term" value="P:hemoglobin biosynthetic process"/>
    <property type="evidence" value="ECO:0007669"/>
    <property type="project" value="Ensembl"/>
</dbReference>
<reference evidence="17 18" key="1">
    <citation type="journal article" date="2011" name="Proc. Natl. Acad. Sci. U.S.A.">
        <title>Genetic diversity and population structure of the endangered marsupial Sarcophilus harrisii (Tasmanian devil).</title>
        <authorList>
            <person name="Miller W."/>
            <person name="Hayes V.M."/>
            <person name="Ratan A."/>
            <person name="Petersen D.C."/>
            <person name="Wittekindt N.E."/>
            <person name="Miller J."/>
            <person name="Walenz B."/>
            <person name="Knight J."/>
            <person name="Qi J."/>
            <person name="Zhao F."/>
            <person name="Wang Q."/>
            <person name="Bedoya-Reina O.C."/>
            <person name="Katiyar N."/>
            <person name="Tomsho L.P."/>
            <person name="Kasson L.M."/>
            <person name="Hardie R.A."/>
            <person name="Woodbridge P."/>
            <person name="Tindall E.A."/>
            <person name="Bertelsen M.F."/>
            <person name="Dixon D."/>
            <person name="Pyecroft S."/>
            <person name="Helgen K.M."/>
            <person name="Lesk A.M."/>
            <person name="Pringle T.H."/>
            <person name="Patterson N."/>
            <person name="Zhang Y."/>
            <person name="Kreiss A."/>
            <person name="Woods G.M."/>
            <person name="Jones M.E."/>
            <person name="Schuster S.C."/>
        </authorList>
    </citation>
    <scope>NUCLEOTIDE SEQUENCE [LARGE SCALE GENOMIC DNA]</scope>
</reference>
<dbReference type="FunFam" id="2.10.90.10:FF:000024">
    <property type="entry name" value="Inhibin alpha chain"/>
    <property type="match status" value="1"/>
</dbReference>
<feature type="region of interest" description="Disordered" evidence="15">
    <location>
        <begin position="81"/>
        <end position="120"/>
    </location>
</feature>
<evidence type="ECO:0000256" key="1">
    <source>
        <dbReference type="ARBA" id="ARBA00002588"/>
    </source>
</evidence>
<dbReference type="AlphaFoldDB" id="A0A7N4PLN6"/>
<evidence type="ECO:0000256" key="6">
    <source>
        <dbReference type="ARBA" id="ARBA00022685"/>
    </source>
</evidence>
<dbReference type="SMART" id="SM00204">
    <property type="entry name" value="TGFB"/>
    <property type="match status" value="1"/>
</dbReference>
<keyword evidence="11" id="KW-0325">Glycoprotein</keyword>
<dbReference type="SUPFAM" id="SSF57501">
    <property type="entry name" value="Cystine-knot cytokines"/>
    <property type="match status" value="1"/>
</dbReference>
<comment type="subunit">
    <text evidence="13">Dimeric, linked by one or more disulfide bonds. Activin B is a dimer of alpha and beta-B. Inhibin A is a dimer of alpha and beta-A. Inhibin B is a dimer of alpha and beta-B. Interacts with TGFBR3L; this interaction regulates female fertility.</text>
</comment>
<dbReference type="Gene3D" id="2.10.90.10">
    <property type="entry name" value="Cystine-knot cytokines"/>
    <property type="match status" value="1"/>
</dbReference>
<gene>
    <name evidence="17" type="primary">INHA</name>
</gene>
<evidence type="ECO:0000256" key="3">
    <source>
        <dbReference type="ARBA" id="ARBA00006656"/>
    </source>
</evidence>
<dbReference type="GO" id="GO:0034673">
    <property type="term" value="C:inhibin-betaglycan-ActRII complex"/>
    <property type="evidence" value="ECO:0007669"/>
    <property type="project" value="Ensembl"/>
</dbReference>
<dbReference type="GeneTree" id="ENSGT00390000005935"/>
<evidence type="ECO:0000256" key="5">
    <source>
        <dbReference type="ARBA" id="ARBA00022525"/>
    </source>
</evidence>
<keyword evidence="6" id="KW-0165">Cleavage on pair of basic residues</keyword>
<evidence type="ECO:0000256" key="8">
    <source>
        <dbReference type="ARBA" id="ARBA00022729"/>
    </source>
</evidence>
<keyword evidence="5" id="KW-0964">Secreted</keyword>
<evidence type="ECO:0000256" key="13">
    <source>
        <dbReference type="ARBA" id="ARBA00093571"/>
    </source>
</evidence>
<dbReference type="PANTHER" id="PTHR11848">
    <property type="entry name" value="TGF-BETA FAMILY"/>
    <property type="match status" value="1"/>
</dbReference>
<feature type="region of interest" description="Disordered" evidence="15">
    <location>
        <begin position="1"/>
        <end position="38"/>
    </location>
</feature>
<evidence type="ECO:0000256" key="9">
    <source>
        <dbReference type="ARBA" id="ARBA00023030"/>
    </source>
</evidence>
<comment type="function">
    <text evidence="12">Inhibin B is a dimer of alpha and beta-B that plays a crucial role in the regulation of the reproductive system by inhibiting the secretion of follicle-stimulating hormone (FSH) from the anterior pituitary gland. Thereby, maintains reproductive homeostasis in both males and females. Acts as a more potent suppressor of FSH release than inhibin A. Functions as competitive receptor antagonist binding activin type II receptors with high affinity in the presence of the TGF-beta type III coreceptor/TGFBR3L.</text>
</comment>
<dbReference type="Pfam" id="PF00019">
    <property type="entry name" value="TGF_beta"/>
    <property type="match status" value="1"/>
</dbReference>
<dbReference type="InterPro" id="IPR015615">
    <property type="entry name" value="TGF-beta-rel"/>
</dbReference>
<dbReference type="GO" id="GO:0046880">
    <property type="term" value="P:regulation of follicle-stimulating hormone secretion"/>
    <property type="evidence" value="ECO:0007669"/>
    <property type="project" value="UniProtKB-ARBA"/>
</dbReference>
<dbReference type="GO" id="GO:0005125">
    <property type="term" value="F:cytokine activity"/>
    <property type="evidence" value="ECO:0007669"/>
    <property type="project" value="TreeGrafter"/>
</dbReference>
<dbReference type="Ensembl" id="ENSSHAT00000028728.1">
    <property type="protein sequence ID" value="ENSSHAP00000040357.1"/>
    <property type="gene ID" value="ENSSHAG00000022701.1"/>
</dbReference>
<evidence type="ECO:0000256" key="11">
    <source>
        <dbReference type="ARBA" id="ARBA00023180"/>
    </source>
</evidence>
<reference evidence="17" key="3">
    <citation type="submission" date="2025-09" db="UniProtKB">
        <authorList>
            <consortium name="Ensembl"/>
        </authorList>
    </citation>
    <scope>IDENTIFICATION</scope>
</reference>
<keyword evidence="10" id="KW-1015">Disulfide bond</keyword>
<dbReference type="InterPro" id="IPR017175">
    <property type="entry name" value="Inhibin_asu"/>
</dbReference>
<dbReference type="Proteomes" id="UP000007648">
    <property type="component" value="Unassembled WGS sequence"/>
</dbReference>
<keyword evidence="7" id="KW-0372">Hormone</keyword>
<evidence type="ECO:0000256" key="7">
    <source>
        <dbReference type="ARBA" id="ARBA00022702"/>
    </source>
</evidence>
<dbReference type="PROSITE" id="PS00250">
    <property type="entry name" value="TGF_BETA_1"/>
    <property type="match status" value="1"/>
</dbReference>
<accession>A0A7N4PLN6</accession>
<dbReference type="FunCoup" id="A0A7N4PLN6">
    <property type="interactions" value="277"/>
</dbReference>
<evidence type="ECO:0000256" key="12">
    <source>
        <dbReference type="ARBA" id="ARBA00093335"/>
    </source>
</evidence>
<dbReference type="GO" id="GO:0043512">
    <property type="term" value="C:inhibin A complex"/>
    <property type="evidence" value="ECO:0007669"/>
    <property type="project" value="Ensembl"/>
</dbReference>
<dbReference type="GO" id="GO:0048731">
    <property type="term" value="P:system development"/>
    <property type="evidence" value="ECO:0007669"/>
    <property type="project" value="UniProtKB-ARBA"/>
</dbReference>
<evidence type="ECO:0000256" key="2">
    <source>
        <dbReference type="ARBA" id="ARBA00004613"/>
    </source>
</evidence>
<evidence type="ECO:0000256" key="15">
    <source>
        <dbReference type="SAM" id="MobiDB-lite"/>
    </source>
</evidence>
<feature type="domain" description="TGF-beta family profile" evidence="16">
    <location>
        <begin position="264"/>
        <end position="398"/>
    </location>
</feature>
<dbReference type="GO" id="GO:0008083">
    <property type="term" value="F:growth factor activity"/>
    <property type="evidence" value="ECO:0007669"/>
    <property type="project" value="UniProtKB-KW"/>
</dbReference>
<feature type="compositionally biased region" description="Low complexity" evidence="15">
    <location>
        <begin position="19"/>
        <end position="33"/>
    </location>
</feature>
<dbReference type="PANTHER" id="PTHR11848:SF117">
    <property type="entry name" value="INHIBIN ALPHA CHAIN"/>
    <property type="match status" value="1"/>
</dbReference>
<dbReference type="GO" id="GO:0051241">
    <property type="term" value="P:negative regulation of multicellular organismal process"/>
    <property type="evidence" value="ECO:0007669"/>
    <property type="project" value="UniProtKB-ARBA"/>
</dbReference>
<keyword evidence="8" id="KW-0732">Signal</keyword>
<keyword evidence="18" id="KW-1185">Reference proteome</keyword>
<reference evidence="17" key="2">
    <citation type="submission" date="2025-08" db="UniProtKB">
        <authorList>
            <consortium name="Ensembl"/>
        </authorList>
    </citation>
    <scope>IDENTIFICATION</scope>
</reference>
<dbReference type="PROSITE" id="PS51362">
    <property type="entry name" value="TGF_BETA_2"/>
    <property type="match status" value="1"/>
</dbReference>
<evidence type="ECO:0000256" key="10">
    <source>
        <dbReference type="ARBA" id="ARBA00023157"/>
    </source>
</evidence>
<evidence type="ECO:0000259" key="16">
    <source>
        <dbReference type="PROSITE" id="PS51362"/>
    </source>
</evidence>
<proteinExistence type="inferred from homology"/>
<dbReference type="InterPro" id="IPR029034">
    <property type="entry name" value="Cystine-knot_cytokine"/>
</dbReference>
<dbReference type="InParanoid" id="A0A7N4PLN6"/>
<dbReference type="GO" id="GO:0005179">
    <property type="term" value="F:hormone activity"/>
    <property type="evidence" value="ECO:0007669"/>
    <property type="project" value="UniProtKB-KW"/>
</dbReference>
<sequence length="398" mass="42470">MRSSWPPLGPLVRQKCALSQTSSRSRPSFSQSTAGSGRPPTWQLLLPLLLLLGREGRHACQGPAPDRELVLAKVRTLVLDALGPPTGSKEGGDPAARRLPRRHAHPGGPHGRSRESEEDLSQVILFPTTGPSCEDGAAAGEAEGLFTYSFRPSLHTRSRQVTAAQLWFHTGLPRAGAEGHNASGPALTLLAMSSGGPTAVPALLGPAPPRWAVLHLAAPALPLLTRPLLVLLLRCPRCPCLARLDATPFLVAHTRAHVAGAGERARRSPLPPPWPWTPAALRLLQRPSEDAAAHADCHRAALNISFRELGWDQWIVHPPSFLFHYCHGGCGLVPSPVLPPGAALTHLQPPPPGPGSRPCCAALPSTMRPLRVRTTSDGGYSFKYETVPNLLTQHCACI</sequence>
<comment type="similarity">
    <text evidence="3 14">Belongs to the TGF-beta family.</text>
</comment>
<dbReference type="GO" id="GO:0042127">
    <property type="term" value="P:regulation of cell population proliferation"/>
    <property type="evidence" value="ECO:0007669"/>
    <property type="project" value="Ensembl"/>
</dbReference>
<evidence type="ECO:0000256" key="14">
    <source>
        <dbReference type="RuleBase" id="RU000354"/>
    </source>
</evidence>
<dbReference type="PRINTS" id="PR00669">
    <property type="entry name" value="INHIBINA"/>
</dbReference>